<dbReference type="Pfam" id="PF12019">
    <property type="entry name" value="GspH"/>
    <property type="match status" value="1"/>
</dbReference>
<reference evidence="13" key="1">
    <citation type="submission" date="2019-12" db="EMBL/GenBank/DDBJ databases">
        <title>Comparative genomics gives insights into the taxonomy of the Azoarcus-Aromatoleum group and reveals separate origins of nif in the plant-associated Azoarcus and non-plant-associated Aromatoleum sub-groups.</title>
        <authorList>
            <person name="Lafos M."/>
            <person name="Maluk M."/>
            <person name="Batista M."/>
            <person name="Junghare M."/>
            <person name="Carmona M."/>
            <person name="Faoro H."/>
            <person name="Cruz L.M."/>
            <person name="Battistoni F."/>
            <person name="De Souza E."/>
            <person name="Pedrosa F."/>
            <person name="Chen W.-M."/>
            <person name="Poole P.S."/>
            <person name="Dixon R.A."/>
            <person name="James E.K."/>
        </authorList>
    </citation>
    <scope>NUCLEOTIDE SEQUENCE</scope>
    <source>
        <strain evidence="13">NSC3</strain>
    </source>
</reference>
<evidence type="ECO:0000313" key="13">
    <source>
        <dbReference type="EMBL" id="NMG03320.1"/>
    </source>
</evidence>
<feature type="domain" description="General secretion pathway GspH" evidence="12">
    <location>
        <begin position="43"/>
        <end position="151"/>
    </location>
</feature>
<comment type="caution">
    <text evidence="13">The sequence shown here is derived from an EMBL/GenBank/DDBJ whole genome shotgun (WGS) entry which is preliminary data.</text>
</comment>
<evidence type="ECO:0000256" key="10">
    <source>
        <dbReference type="ARBA" id="ARBA00030775"/>
    </source>
</evidence>
<accession>A0A972F870</accession>
<proteinExistence type="inferred from homology"/>
<evidence type="ECO:0000256" key="8">
    <source>
        <dbReference type="ARBA" id="ARBA00023136"/>
    </source>
</evidence>
<keyword evidence="14" id="KW-1185">Reference proteome</keyword>
<organism evidence="13 14">
    <name type="scientific">Azoarcus taiwanensis</name>
    <dbReference type="NCBI Taxonomy" id="666964"/>
    <lineage>
        <taxon>Bacteria</taxon>
        <taxon>Pseudomonadati</taxon>
        <taxon>Pseudomonadota</taxon>
        <taxon>Betaproteobacteria</taxon>
        <taxon>Rhodocyclales</taxon>
        <taxon>Zoogloeaceae</taxon>
        <taxon>Azoarcus</taxon>
    </lineage>
</organism>
<dbReference type="GO" id="GO:0015627">
    <property type="term" value="C:type II protein secretion system complex"/>
    <property type="evidence" value="ECO:0007669"/>
    <property type="project" value="InterPro"/>
</dbReference>
<dbReference type="Proteomes" id="UP000599523">
    <property type="component" value="Unassembled WGS sequence"/>
</dbReference>
<keyword evidence="5" id="KW-0997">Cell inner membrane</keyword>
<protein>
    <recommendedName>
        <fullName evidence="2">Type II secretion system protein H</fullName>
    </recommendedName>
    <alternativeName>
        <fullName evidence="10">General secretion pathway protein H</fullName>
    </alternativeName>
</protein>
<dbReference type="Gene3D" id="3.55.40.10">
    <property type="entry name" value="minor pseudopilin epsh domain"/>
    <property type="match status" value="1"/>
</dbReference>
<name>A0A972F870_9RHOO</name>
<keyword evidence="8 11" id="KW-0472">Membrane</keyword>
<evidence type="ECO:0000259" key="12">
    <source>
        <dbReference type="Pfam" id="PF12019"/>
    </source>
</evidence>
<dbReference type="InterPro" id="IPR022346">
    <property type="entry name" value="T2SS_GspH"/>
</dbReference>
<evidence type="ECO:0000256" key="4">
    <source>
        <dbReference type="ARBA" id="ARBA00022481"/>
    </source>
</evidence>
<dbReference type="InterPro" id="IPR012902">
    <property type="entry name" value="N_methyl_site"/>
</dbReference>
<evidence type="ECO:0000256" key="5">
    <source>
        <dbReference type="ARBA" id="ARBA00022519"/>
    </source>
</evidence>
<evidence type="ECO:0000256" key="9">
    <source>
        <dbReference type="ARBA" id="ARBA00025772"/>
    </source>
</evidence>
<keyword evidence="6 11" id="KW-0812">Transmembrane</keyword>
<keyword evidence="4" id="KW-0488">Methylation</keyword>
<feature type="transmembrane region" description="Helical" evidence="11">
    <location>
        <begin position="12"/>
        <end position="30"/>
    </location>
</feature>
<dbReference type="InterPro" id="IPR045584">
    <property type="entry name" value="Pilin-like"/>
</dbReference>
<dbReference type="EMBL" id="WTVM01000051">
    <property type="protein sequence ID" value="NMG03320.1"/>
    <property type="molecule type" value="Genomic_DNA"/>
</dbReference>
<dbReference type="NCBIfam" id="TIGR02532">
    <property type="entry name" value="IV_pilin_GFxxxE"/>
    <property type="match status" value="1"/>
</dbReference>
<evidence type="ECO:0000313" key="14">
    <source>
        <dbReference type="Proteomes" id="UP000599523"/>
    </source>
</evidence>
<dbReference type="GO" id="GO:0015628">
    <property type="term" value="P:protein secretion by the type II secretion system"/>
    <property type="evidence" value="ECO:0007669"/>
    <property type="project" value="InterPro"/>
</dbReference>
<comment type="similarity">
    <text evidence="9">Belongs to the GSP H family.</text>
</comment>
<dbReference type="AlphaFoldDB" id="A0A972F870"/>
<dbReference type="Pfam" id="PF07963">
    <property type="entry name" value="N_methyl"/>
    <property type="match status" value="1"/>
</dbReference>
<keyword evidence="7 11" id="KW-1133">Transmembrane helix</keyword>
<evidence type="ECO:0000256" key="7">
    <source>
        <dbReference type="ARBA" id="ARBA00022989"/>
    </source>
</evidence>
<dbReference type="PROSITE" id="PS00409">
    <property type="entry name" value="PROKAR_NTER_METHYL"/>
    <property type="match status" value="1"/>
</dbReference>
<evidence type="ECO:0000256" key="3">
    <source>
        <dbReference type="ARBA" id="ARBA00022475"/>
    </source>
</evidence>
<dbReference type="GO" id="GO:0005886">
    <property type="term" value="C:plasma membrane"/>
    <property type="evidence" value="ECO:0007669"/>
    <property type="project" value="UniProtKB-SubCell"/>
</dbReference>
<dbReference type="RefSeq" id="WP_168988073.1">
    <property type="nucleotide sequence ID" value="NZ_CAWPHM010000277.1"/>
</dbReference>
<keyword evidence="3" id="KW-1003">Cell membrane</keyword>
<dbReference type="SUPFAM" id="SSF54523">
    <property type="entry name" value="Pili subunits"/>
    <property type="match status" value="1"/>
</dbReference>
<evidence type="ECO:0000256" key="11">
    <source>
        <dbReference type="SAM" id="Phobius"/>
    </source>
</evidence>
<sequence>MKKVRGFTLIELMIAITVLAVLLGIGVPSFRSIIQNNRATSTTNDVVAAFQVARSEALKRRQNVTVCRRNATGTACENGTNWAPGWMVIAGGTPIQVWGAPQGNPAITGPNAGVTYTPTGLTTLVAQASVTVAFPGCTGDQQRTVSIAPTGRLNTTRTNCP</sequence>
<evidence type="ECO:0000256" key="1">
    <source>
        <dbReference type="ARBA" id="ARBA00004377"/>
    </source>
</evidence>
<evidence type="ECO:0000256" key="2">
    <source>
        <dbReference type="ARBA" id="ARBA00021549"/>
    </source>
</evidence>
<gene>
    <name evidence="13" type="ORF">GPA21_10075</name>
</gene>
<evidence type="ECO:0000256" key="6">
    <source>
        <dbReference type="ARBA" id="ARBA00022692"/>
    </source>
</evidence>
<comment type="subcellular location">
    <subcellularLocation>
        <location evidence="1">Cell inner membrane</location>
        <topology evidence="1">Single-pass membrane protein</topology>
    </subcellularLocation>
</comment>